<feature type="compositionally biased region" description="Low complexity" evidence="1">
    <location>
        <begin position="101"/>
        <end position="113"/>
    </location>
</feature>
<dbReference type="AlphaFoldDB" id="A0A4Y2L5B5"/>
<reference evidence="2 3" key="1">
    <citation type="journal article" date="2019" name="Sci. Rep.">
        <title>Orb-weaving spider Araneus ventricosus genome elucidates the spidroin gene catalogue.</title>
        <authorList>
            <person name="Kono N."/>
            <person name="Nakamura H."/>
            <person name="Ohtoshi R."/>
            <person name="Moran D.A.P."/>
            <person name="Shinohara A."/>
            <person name="Yoshida Y."/>
            <person name="Fujiwara M."/>
            <person name="Mori M."/>
            <person name="Tomita M."/>
            <person name="Arakawa K."/>
        </authorList>
    </citation>
    <scope>NUCLEOTIDE SEQUENCE [LARGE SCALE GENOMIC DNA]</scope>
</reference>
<gene>
    <name evidence="2" type="ORF">AVEN_59526_1</name>
</gene>
<organism evidence="2 3">
    <name type="scientific">Araneus ventricosus</name>
    <name type="common">Orbweaver spider</name>
    <name type="synonym">Epeira ventricosa</name>
    <dbReference type="NCBI Taxonomy" id="182803"/>
    <lineage>
        <taxon>Eukaryota</taxon>
        <taxon>Metazoa</taxon>
        <taxon>Ecdysozoa</taxon>
        <taxon>Arthropoda</taxon>
        <taxon>Chelicerata</taxon>
        <taxon>Arachnida</taxon>
        <taxon>Araneae</taxon>
        <taxon>Araneomorphae</taxon>
        <taxon>Entelegynae</taxon>
        <taxon>Araneoidea</taxon>
        <taxon>Araneidae</taxon>
        <taxon>Araneus</taxon>
    </lineage>
</organism>
<evidence type="ECO:0000313" key="3">
    <source>
        <dbReference type="Proteomes" id="UP000499080"/>
    </source>
</evidence>
<keyword evidence="3" id="KW-1185">Reference proteome</keyword>
<comment type="caution">
    <text evidence="2">The sequence shown here is derived from an EMBL/GenBank/DDBJ whole genome shotgun (WGS) entry which is preliminary data.</text>
</comment>
<protein>
    <submittedName>
        <fullName evidence="2">Uncharacterized protein</fullName>
    </submittedName>
</protein>
<evidence type="ECO:0000313" key="2">
    <source>
        <dbReference type="EMBL" id="GBN09855.1"/>
    </source>
</evidence>
<feature type="region of interest" description="Disordered" evidence="1">
    <location>
        <begin position="90"/>
        <end position="113"/>
    </location>
</feature>
<name>A0A4Y2L5B5_ARAVE</name>
<dbReference type="Proteomes" id="UP000499080">
    <property type="component" value="Unassembled WGS sequence"/>
</dbReference>
<proteinExistence type="predicted"/>
<evidence type="ECO:0000256" key="1">
    <source>
        <dbReference type="SAM" id="MobiDB-lite"/>
    </source>
</evidence>
<dbReference type="EMBL" id="BGPR01005400">
    <property type="protein sequence ID" value="GBN09855.1"/>
    <property type="molecule type" value="Genomic_DNA"/>
</dbReference>
<accession>A0A4Y2L5B5</accession>
<sequence>MHATGRLARICPGSNRFATVCCVTVVPTATRISAADAVRCAAAIRRTRWSFLSAVPRGRTKPSLLEAVPSLDQCCQQSCTVNTFLSSLSAMSRKENPPSRSPTTRPRSNSMSC</sequence>